<reference evidence="2" key="1">
    <citation type="submission" date="2024-07" db="EMBL/GenBank/DDBJ databases">
        <title>Two chromosome-level genome assemblies of Korean endemic species Abeliophyllum distichum and Forsythia ovata (Oleaceae).</title>
        <authorList>
            <person name="Jang H."/>
        </authorList>
    </citation>
    <scope>NUCLEOTIDE SEQUENCE [LARGE SCALE GENOMIC DNA]</scope>
</reference>
<gene>
    <name evidence="1" type="ORF">Adt_13492</name>
</gene>
<protein>
    <submittedName>
        <fullName evidence="1">Uncharacterized protein</fullName>
    </submittedName>
</protein>
<evidence type="ECO:0000313" key="2">
    <source>
        <dbReference type="Proteomes" id="UP001604336"/>
    </source>
</evidence>
<keyword evidence="2" id="KW-1185">Reference proteome</keyword>
<sequence>MMQSCNPRARRPADESKPPKFNAIMINCSCLIAMSTASLKGLSHWDSATLQLAPPVEHSFAQRASPTGTRLPCNLPLPWSKASLKVPLPLRFGHLAACSSHRAQLRSSASPTGTRPPCSLLLPWSTASLKGPLPLGLSHLAACSSQKA</sequence>
<evidence type="ECO:0000313" key="1">
    <source>
        <dbReference type="EMBL" id="KAL2517245.1"/>
    </source>
</evidence>
<proteinExistence type="predicted"/>
<comment type="caution">
    <text evidence="1">The sequence shown here is derived from an EMBL/GenBank/DDBJ whole genome shotgun (WGS) entry which is preliminary data.</text>
</comment>
<name>A0ABD1TWY8_9LAMI</name>
<accession>A0ABD1TWY8</accession>
<dbReference type="EMBL" id="JBFOLK010000004">
    <property type="protein sequence ID" value="KAL2517245.1"/>
    <property type="molecule type" value="Genomic_DNA"/>
</dbReference>
<organism evidence="1 2">
    <name type="scientific">Abeliophyllum distichum</name>
    <dbReference type="NCBI Taxonomy" id="126358"/>
    <lineage>
        <taxon>Eukaryota</taxon>
        <taxon>Viridiplantae</taxon>
        <taxon>Streptophyta</taxon>
        <taxon>Embryophyta</taxon>
        <taxon>Tracheophyta</taxon>
        <taxon>Spermatophyta</taxon>
        <taxon>Magnoliopsida</taxon>
        <taxon>eudicotyledons</taxon>
        <taxon>Gunneridae</taxon>
        <taxon>Pentapetalae</taxon>
        <taxon>asterids</taxon>
        <taxon>lamiids</taxon>
        <taxon>Lamiales</taxon>
        <taxon>Oleaceae</taxon>
        <taxon>Forsythieae</taxon>
        <taxon>Abeliophyllum</taxon>
    </lineage>
</organism>
<dbReference type="AlphaFoldDB" id="A0ABD1TWY8"/>
<dbReference type="Proteomes" id="UP001604336">
    <property type="component" value="Unassembled WGS sequence"/>
</dbReference>